<dbReference type="Gene3D" id="1.20.1290.10">
    <property type="entry name" value="AhpD-like"/>
    <property type="match status" value="1"/>
</dbReference>
<name>A0ABR4DDL5_9PEZI</name>
<gene>
    <name evidence="1" type="ORF">VTJ83DRAFT_3299</name>
</gene>
<dbReference type="InterPro" id="IPR052999">
    <property type="entry name" value="PTS1_Protein"/>
</dbReference>
<proteinExistence type="predicted"/>
<dbReference type="EMBL" id="JAZGUE010000003">
    <property type="protein sequence ID" value="KAL2268453.1"/>
    <property type="molecule type" value="Genomic_DNA"/>
</dbReference>
<dbReference type="PANTHER" id="PTHR28180:SF2">
    <property type="entry name" value="PEROXISOMAL PROTEIN 2"/>
    <property type="match status" value="1"/>
</dbReference>
<evidence type="ECO:0000313" key="1">
    <source>
        <dbReference type="EMBL" id="KAL2268453.1"/>
    </source>
</evidence>
<evidence type="ECO:0008006" key="3">
    <source>
        <dbReference type="Google" id="ProtNLM"/>
    </source>
</evidence>
<dbReference type="GeneID" id="98124305"/>
<reference evidence="1 2" key="1">
    <citation type="journal article" date="2024" name="Commun. Biol.">
        <title>Comparative genomic analysis of thermophilic fungi reveals convergent evolutionary adaptations and gene losses.</title>
        <authorList>
            <person name="Steindorff A.S."/>
            <person name="Aguilar-Pontes M.V."/>
            <person name="Robinson A.J."/>
            <person name="Andreopoulos B."/>
            <person name="LaButti K."/>
            <person name="Kuo A."/>
            <person name="Mondo S."/>
            <person name="Riley R."/>
            <person name="Otillar R."/>
            <person name="Haridas S."/>
            <person name="Lipzen A."/>
            <person name="Grimwood J."/>
            <person name="Schmutz J."/>
            <person name="Clum A."/>
            <person name="Reid I.D."/>
            <person name="Moisan M.C."/>
            <person name="Butler G."/>
            <person name="Nguyen T.T.M."/>
            <person name="Dewar K."/>
            <person name="Conant G."/>
            <person name="Drula E."/>
            <person name="Henrissat B."/>
            <person name="Hansel C."/>
            <person name="Singer S."/>
            <person name="Hutchinson M.I."/>
            <person name="de Vries R.P."/>
            <person name="Natvig D.O."/>
            <person name="Powell A.J."/>
            <person name="Tsang A."/>
            <person name="Grigoriev I.V."/>
        </authorList>
    </citation>
    <scope>NUCLEOTIDE SEQUENCE [LARGE SCALE GENOMIC DNA]</scope>
    <source>
        <strain evidence="1 2">ATCC 22073</strain>
    </source>
</reference>
<dbReference type="Proteomes" id="UP001600064">
    <property type="component" value="Unassembled WGS sequence"/>
</dbReference>
<sequence>MSKLSPSLKALINAPFARPGQVPAPPHMRQVYTRIAREAAERRYGHRPWIALSAAATVTLNSPASLLVLHSVASQLASPALTPLAAYELLREIALKCISFSGIPRTINTLTAFRAALAHEPWFASAATAPSRHVTARNAADVAARARRLWTSIYTPLDAKLEAKLADAHPDLPVHILTSHYGPLLADPDPDPGAGARRGLATVGRTLTSVVAVASLRAQTGVGPQVVSHVFGLRKGVEQGAHRDEFAAEEAEAEGVERLATDEGCEWLLKSVDAVAEAIGTAGGGFGRWDEASAGREAKL</sequence>
<dbReference type="PANTHER" id="PTHR28180">
    <property type="entry name" value="CONSERVED MITOCHONDRIAL PROTEIN-RELATED"/>
    <property type="match status" value="1"/>
</dbReference>
<dbReference type="InterPro" id="IPR029032">
    <property type="entry name" value="AhpD-like"/>
</dbReference>
<comment type="caution">
    <text evidence="1">The sequence shown here is derived from an EMBL/GenBank/DDBJ whole genome shotgun (WGS) entry which is preliminary data.</text>
</comment>
<protein>
    <recommendedName>
        <fullName evidence="3">Dol-P-Man:Man(5)GlcNAc(2)-PP-Dol alpha-1,3-mannosyltransferase</fullName>
    </recommendedName>
</protein>
<dbReference type="RefSeq" id="XP_070867177.1">
    <property type="nucleotide sequence ID" value="XM_071009661.1"/>
</dbReference>
<keyword evidence="2" id="KW-1185">Reference proteome</keyword>
<accession>A0ABR4DDL5</accession>
<organism evidence="1 2">
    <name type="scientific">Remersonia thermophila</name>
    <dbReference type="NCBI Taxonomy" id="72144"/>
    <lineage>
        <taxon>Eukaryota</taxon>
        <taxon>Fungi</taxon>
        <taxon>Dikarya</taxon>
        <taxon>Ascomycota</taxon>
        <taxon>Pezizomycotina</taxon>
        <taxon>Sordariomycetes</taxon>
        <taxon>Sordariomycetidae</taxon>
        <taxon>Sordariales</taxon>
        <taxon>Sordariales incertae sedis</taxon>
        <taxon>Remersonia</taxon>
    </lineage>
</organism>
<evidence type="ECO:0000313" key="2">
    <source>
        <dbReference type="Proteomes" id="UP001600064"/>
    </source>
</evidence>